<evidence type="ECO:0000313" key="2">
    <source>
        <dbReference type="EMBL" id="SEA90223.1"/>
    </source>
</evidence>
<dbReference type="AlphaFoldDB" id="A0A1H4EYW5"/>
<sequence length="251" mass="28251">MKTEVMNDTNVFKYPDTNSSRAGIEFLNRKFENQKIAIIGLGGTGSYILDQVAKTPVKEIHIFDADVFQLHNAFRSPGAVSSEKLETESGINKVDYYHGIYSNMHAGIKAHTKYITLENVNELKDFSYVFISIDKNEVRYNLTKAFLKMGVTFIDVGIGVNKADDCLNGAVRVTIASSEKNDHLDYRIGSSETDANEYANNIQIADLNCLNAMFAVVKWKKLSGFYQDIKNEHNNLFLINTNKLLNEDNPT</sequence>
<proteinExistence type="predicted"/>
<dbReference type="InterPro" id="IPR035985">
    <property type="entry name" value="Ubiquitin-activating_enz"/>
</dbReference>
<dbReference type="Proteomes" id="UP000199656">
    <property type="component" value="Unassembled WGS sequence"/>
</dbReference>
<gene>
    <name evidence="2" type="ORF">SAMN05660909_04050</name>
</gene>
<dbReference type="Gene3D" id="3.40.50.720">
    <property type="entry name" value="NAD(P)-binding Rossmann-like Domain"/>
    <property type="match status" value="1"/>
</dbReference>
<evidence type="ECO:0000313" key="3">
    <source>
        <dbReference type="Proteomes" id="UP000199656"/>
    </source>
</evidence>
<dbReference type="EMBL" id="FNRL01000021">
    <property type="protein sequence ID" value="SEA90223.1"/>
    <property type="molecule type" value="Genomic_DNA"/>
</dbReference>
<evidence type="ECO:0000259" key="1">
    <source>
        <dbReference type="Pfam" id="PF00899"/>
    </source>
</evidence>
<dbReference type="PANTHER" id="PTHR43267:SF1">
    <property type="entry name" value="TRNA THREONYLCARBAMOYLADENOSINE DEHYDRATASE"/>
    <property type="match status" value="1"/>
</dbReference>
<dbReference type="STRING" id="408074.SAMN05660909_04050"/>
<name>A0A1H4EYW5_9BACT</name>
<dbReference type="GO" id="GO:0061504">
    <property type="term" value="P:cyclic threonylcarbamoyladenosine biosynthetic process"/>
    <property type="evidence" value="ECO:0007669"/>
    <property type="project" value="TreeGrafter"/>
</dbReference>
<feature type="domain" description="THIF-type NAD/FAD binding fold" evidence="1">
    <location>
        <begin position="29"/>
        <end position="159"/>
    </location>
</feature>
<dbReference type="GO" id="GO:0008641">
    <property type="term" value="F:ubiquitin-like modifier activating enzyme activity"/>
    <property type="evidence" value="ECO:0007669"/>
    <property type="project" value="InterPro"/>
</dbReference>
<dbReference type="InterPro" id="IPR000594">
    <property type="entry name" value="ThiF_NAD_FAD-bd"/>
</dbReference>
<reference evidence="3" key="1">
    <citation type="submission" date="2016-10" db="EMBL/GenBank/DDBJ databases">
        <authorList>
            <person name="Varghese N."/>
            <person name="Submissions S."/>
        </authorList>
    </citation>
    <scope>NUCLEOTIDE SEQUENCE [LARGE SCALE GENOMIC DNA]</scope>
    <source>
        <strain evidence="3">DSM 23920</strain>
    </source>
</reference>
<organism evidence="2 3">
    <name type="scientific">Chitinophaga terrae</name>
    <name type="common">ex Kim and Jung 2007</name>
    <dbReference type="NCBI Taxonomy" id="408074"/>
    <lineage>
        <taxon>Bacteria</taxon>
        <taxon>Pseudomonadati</taxon>
        <taxon>Bacteroidota</taxon>
        <taxon>Chitinophagia</taxon>
        <taxon>Chitinophagales</taxon>
        <taxon>Chitinophagaceae</taxon>
        <taxon>Chitinophaga</taxon>
    </lineage>
</organism>
<accession>A0A1H4EYW5</accession>
<protein>
    <submittedName>
        <fullName evidence="2">ThiF family protein</fullName>
    </submittedName>
</protein>
<dbReference type="CDD" id="cd01483">
    <property type="entry name" value="E1_enzyme_family"/>
    <property type="match status" value="1"/>
</dbReference>
<dbReference type="RefSeq" id="WP_211117785.1">
    <property type="nucleotide sequence ID" value="NZ_BKAT01000020.1"/>
</dbReference>
<dbReference type="GO" id="GO:0061503">
    <property type="term" value="F:tRNA threonylcarbamoyladenosine dehydratase"/>
    <property type="evidence" value="ECO:0007669"/>
    <property type="project" value="TreeGrafter"/>
</dbReference>
<dbReference type="Pfam" id="PF00899">
    <property type="entry name" value="ThiF"/>
    <property type="match status" value="1"/>
</dbReference>
<keyword evidence="3" id="KW-1185">Reference proteome</keyword>
<dbReference type="SUPFAM" id="SSF69572">
    <property type="entry name" value="Activating enzymes of the ubiquitin-like proteins"/>
    <property type="match status" value="1"/>
</dbReference>
<dbReference type="InterPro" id="IPR045886">
    <property type="entry name" value="ThiF/MoeB/HesA"/>
</dbReference>
<dbReference type="PANTHER" id="PTHR43267">
    <property type="entry name" value="TRNA THREONYLCARBAMOYLADENOSINE DEHYDRATASE"/>
    <property type="match status" value="1"/>
</dbReference>